<feature type="domain" description="HTTM-like" evidence="6">
    <location>
        <begin position="3"/>
        <end position="217"/>
    </location>
</feature>
<accession>A0A840DE72</accession>
<dbReference type="EMBL" id="JACIFD010000005">
    <property type="protein sequence ID" value="MBB4071354.1"/>
    <property type="molecule type" value="Genomic_DNA"/>
</dbReference>
<comment type="subcellular location">
    <subcellularLocation>
        <location evidence="1">Endomembrane system</location>
        <topology evidence="1">Multi-pass membrane protein</topology>
    </subcellularLocation>
</comment>
<dbReference type="InterPro" id="IPR011020">
    <property type="entry name" value="HTTM-like"/>
</dbReference>
<keyword evidence="8" id="KW-1185">Reference proteome</keyword>
<reference evidence="7" key="1">
    <citation type="submission" date="2020-08" db="EMBL/GenBank/DDBJ databases">
        <title>Sequencing the genomes of 1000 actinobacteria strains.</title>
        <authorList>
            <person name="Klenk H.-P."/>
        </authorList>
    </citation>
    <scope>NUCLEOTIDE SEQUENCE [LARGE SCALE GENOMIC DNA]</scope>
    <source>
        <strain evidence="7">DSM 27064</strain>
    </source>
</reference>
<evidence type="ECO:0000313" key="8">
    <source>
        <dbReference type="Proteomes" id="UP000571183"/>
    </source>
</evidence>
<gene>
    <name evidence="7" type="ORF">F5897_000651</name>
</gene>
<dbReference type="SMART" id="SM00752">
    <property type="entry name" value="HTTM"/>
    <property type="match status" value="1"/>
</dbReference>
<comment type="caution">
    <text evidence="7">The sequence shown here is derived from an EMBL/GenBank/DDBJ whole genome shotgun (WGS) entry which is preliminary data.</text>
</comment>
<feature type="transmembrane region" description="Helical" evidence="5">
    <location>
        <begin position="83"/>
        <end position="104"/>
    </location>
</feature>
<evidence type="ECO:0000313" key="7">
    <source>
        <dbReference type="EMBL" id="MBB4071354.1"/>
    </source>
</evidence>
<keyword evidence="3 5" id="KW-1133">Transmembrane helix</keyword>
<evidence type="ECO:0000256" key="3">
    <source>
        <dbReference type="ARBA" id="ARBA00022989"/>
    </source>
</evidence>
<dbReference type="GO" id="GO:0012505">
    <property type="term" value="C:endomembrane system"/>
    <property type="evidence" value="ECO:0007669"/>
    <property type="project" value="UniProtKB-SubCell"/>
</dbReference>
<proteinExistence type="predicted"/>
<dbReference type="AlphaFoldDB" id="A0A840DE72"/>
<feature type="transmembrane region" description="Helical" evidence="5">
    <location>
        <begin position="201"/>
        <end position="219"/>
    </location>
</feature>
<name>A0A840DE72_9MICO</name>
<sequence length="232" mass="25837">MQNNLEGARIILLIITVPAIFGLLPAVSSLLHLYAAFSVSNNTLGIEGGDQLIVNLITLLAISSICDYRLTTWLTIKQNIPRLRYIPINILYCFIYIQVSYVYFEAAIAKAVNPIWGDGTALWYWVQNDGFGISADAERLFLNILSMPIVSAITTWGTILLELLFSFSILAAKNQLLRYTMVACAINFHFIIAIIMGLTTFFISMTGALLLVASTPLYLKIKNPLQEETHLV</sequence>
<dbReference type="InterPro" id="IPR052964">
    <property type="entry name" value="Sporulation_signal_mat"/>
</dbReference>
<feature type="transmembrane region" description="Helical" evidence="5">
    <location>
        <begin position="52"/>
        <end position="71"/>
    </location>
</feature>
<dbReference type="PANTHER" id="PTHR39535:SF2">
    <property type="entry name" value="HTTM DOMAIN-CONTAINING PROTEIN"/>
    <property type="match status" value="1"/>
</dbReference>
<dbReference type="RefSeq" id="WP_183304449.1">
    <property type="nucleotide sequence ID" value="NZ_JACIFD010000005.1"/>
</dbReference>
<evidence type="ECO:0000256" key="4">
    <source>
        <dbReference type="ARBA" id="ARBA00023136"/>
    </source>
</evidence>
<dbReference type="Proteomes" id="UP000571183">
    <property type="component" value="Unassembled WGS sequence"/>
</dbReference>
<dbReference type="PANTHER" id="PTHR39535">
    <property type="entry name" value="SPORULATION-DELAYING PROTEIN SDPB"/>
    <property type="match status" value="1"/>
</dbReference>
<evidence type="ECO:0000256" key="1">
    <source>
        <dbReference type="ARBA" id="ARBA00004127"/>
    </source>
</evidence>
<feature type="transmembrane region" description="Helical" evidence="5">
    <location>
        <begin position="140"/>
        <end position="164"/>
    </location>
</feature>
<evidence type="ECO:0000256" key="2">
    <source>
        <dbReference type="ARBA" id="ARBA00022692"/>
    </source>
</evidence>
<keyword evidence="2 5" id="KW-0812">Transmembrane</keyword>
<keyword evidence="4 5" id="KW-0472">Membrane</keyword>
<evidence type="ECO:0000259" key="6">
    <source>
        <dbReference type="SMART" id="SM00752"/>
    </source>
</evidence>
<evidence type="ECO:0000256" key="5">
    <source>
        <dbReference type="SAM" id="Phobius"/>
    </source>
</evidence>
<organism evidence="7 8">
    <name type="scientific">Canibacter oris</name>
    <dbReference type="NCBI Taxonomy" id="1365628"/>
    <lineage>
        <taxon>Bacteria</taxon>
        <taxon>Bacillati</taxon>
        <taxon>Actinomycetota</taxon>
        <taxon>Actinomycetes</taxon>
        <taxon>Micrococcales</taxon>
        <taxon>Microbacteriaceae</taxon>
        <taxon>Canibacter</taxon>
    </lineage>
</organism>
<feature type="transmembrane region" description="Helical" evidence="5">
    <location>
        <begin position="12"/>
        <end position="37"/>
    </location>
</feature>
<protein>
    <submittedName>
        <fullName evidence="7">Antimicrobial peptide system SdpB family protein</fullName>
    </submittedName>
</protein>